<evidence type="ECO:0000256" key="7">
    <source>
        <dbReference type="ARBA" id="ARBA00022968"/>
    </source>
</evidence>
<sequence>MIRLRGTVKTQKRLVSTYLDNKLSTGLQNITSSIGRMYVKHNCTKREYDFDKTANMSSNYNTMPTIFMYERHPWDWFKPFNTSDRCCTKCLFTSNPQFYNMSKVVIFFRRLKRLPPKKLADQIWVYFTNESPTFRQILPKNIAWTKSMSFDLIMSYRPESDITLPFGVLTKNENPNNLNYTKIFLAKQKDIAWIVSHCETSSRREQYVKELQKYINVDIYGECGNLSCHQQHPIQMSNLKACKSYVSQNYKFYLSFENSLCMNYVSEKVYDIFEDDNMMLPVVRGAPNISLVLPEGTFISTSKFSSPKQLAAYLTEIGSSEKKYTSYLRRKHSYSLTNWESNFKTAICDLCTQIKNEKLANKKINVYDRLKEGKCFKPTDIIHE</sequence>
<keyword evidence="10" id="KW-0472">Membrane</keyword>
<gene>
    <name evidence="15" type="ORF">MGAL_10B070723</name>
</gene>
<evidence type="ECO:0000256" key="9">
    <source>
        <dbReference type="ARBA" id="ARBA00023034"/>
    </source>
</evidence>
<evidence type="ECO:0000256" key="2">
    <source>
        <dbReference type="ARBA" id="ARBA00004922"/>
    </source>
</evidence>
<comment type="pathway">
    <text evidence="2">Protein modification; protein glycosylation.</text>
</comment>
<evidence type="ECO:0000256" key="8">
    <source>
        <dbReference type="ARBA" id="ARBA00022989"/>
    </source>
</evidence>
<evidence type="ECO:0000256" key="5">
    <source>
        <dbReference type="ARBA" id="ARBA00022679"/>
    </source>
</evidence>
<dbReference type="InterPro" id="IPR038577">
    <property type="entry name" value="GT10-like_C_sf"/>
</dbReference>
<evidence type="ECO:0000259" key="13">
    <source>
        <dbReference type="Pfam" id="PF00852"/>
    </source>
</evidence>
<keyword evidence="6 12" id="KW-0812">Transmembrane</keyword>
<reference evidence="15" key="1">
    <citation type="submission" date="2018-11" db="EMBL/GenBank/DDBJ databases">
        <authorList>
            <person name="Alioto T."/>
            <person name="Alioto T."/>
        </authorList>
    </citation>
    <scope>NUCLEOTIDE SEQUENCE</scope>
</reference>
<keyword evidence="16" id="KW-1185">Reference proteome</keyword>
<name>A0A8B6F441_MYTGA</name>
<dbReference type="EC" id="2.4.1.-" evidence="12"/>
<dbReference type="UniPathway" id="UPA00378"/>
<dbReference type="InterPro" id="IPR031481">
    <property type="entry name" value="Glyco_tran_10_N"/>
</dbReference>
<dbReference type="InterPro" id="IPR001503">
    <property type="entry name" value="Glyco_trans_10"/>
</dbReference>
<dbReference type="FunFam" id="3.40.50.11660:FF:000002">
    <property type="entry name" value="Alpha-(1,3)-fucosyltransferase"/>
    <property type="match status" value="1"/>
</dbReference>
<feature type="domain" description="Fucosyltransferase C-terminal" evidence="13">
    <location>
        <begin position="186"/>
        <end position="364"/>
    </location>
</feature>
<dbReference type="GO" id="GO:0008417">
    <property type="term" value="F:fucosyltransferase activity"/>
    <property type="evidence" value="ECO:0007669"/>
    <property type="project" value="InterPro"/>
</dbReference>
<dbReference type="AlphaFoldDB" id="A0A8B6F441"/>
<comment type="similarity">
    <text evidence="3 12">Belongs to the glycosyltransferase 10 family.</text>
</comment>
<keyword evidence="8" id="KW-1133">Transmembrane helix</keyword>
<evidence type="ECO:0000313" key="15">
    <source>
        <dbReference type="EMBL" id="VDI44298.1"/>
    </source>
</evidence>
<keyword evidence="4 12" id="KW-0328">Glycosyltransferase</keyword>
<organism evidence="15 16">
    <name type="scientific">Mytilus galloprovincialis</name>
    <name type="common">Mediterranean mussel</name>
    <dbReference type="NCBI Taxonomy" id="29158"/>
    <lineage>
        <taxon>Eukaryota</taxon>
        <taxon>Metazoa</taxon>
        <taxon>Spiralia</taxon>
        <taxon>Lophotrochozoa</taxon>
        <taxon>Mollusca</taxon>
        <taxon>Bivalvia</taxon>
        <taxon>Autobranchia</taxon>
        <taxon>Pteriomorphia</taxon>
        <taxon>Mytilida</taxon>
        <taxon>Mytiloidea</taxon>
        <taxon>Mytilidae</taxon>
        <taxon>Mytilinae</taxon>
        <taxon>Mytilus</taxon>
    </lineage>
</organism>
<evidence type="ECO:0000256" key="4">
    <source>
        <dbReference type="ARBA" id="ARBA00022676"/>
    </source>
</evidence>
<feature type="domain" description="Fucosyltransferase N-terminal" evidence="14">
    <location>
        <begin position="65"/>
        <end position="167"/>
    </location>
</feature>
<evidence type="ECO:0000256" key="3">
    <source>
        <dbReference type="ARBA" id="ARBA00008919"/>
    </source>
</evidence>
<dbReference type="PANTHER" id="PTHR48438:SF1">
    <property type="entry name" value="ALPHA-(1,3)-FUCOSYLTRANSFERASE C-RELATED"/>
    <property type="match status" value="1"/>
</dbReference>
<dbReference type="SUPFAM" id="SSF53756">
    <property type="entry name" value="UDP-Glycosyltransferase/glycogen phosphorylase"/>
    <property type="match status" value="1"/>
</dbReference>
<dbReference type="OrthoDB" id="427096at2759"/>
<evidence type="ECO:0000259" key="14">
    <source>
        <dbReference type="Pfam" id="PF17039"/>
    </source>
</evidence>
<dbReference type="Pfam" id="PF00852">
    <property type="entry name" value="Glyco_transf_10"/>
    <property type="match status" value="1"/>
</dbReference>
<evidence type="ECO:0000256" key="12">
    <source>
        <dbReference type="RuleBase" id="RU003832"/>
    </source>
</evidence>
<dbReference type="GO" id="GO:0000139">
    <property type="term" value="C:Golgi membrane"/>
    <property type="evidence" value="ECO:0007669"/>
    <property type="project" value="UniProtKB-SubCell"/>
</dbReference>
<evidence type="ECO:0000256" key="1">
    <source>
        <dbReference type="ARBA" id="ARBA00004323"/>
    </source>
</evidence>
<accession>A0A8B6F441</accession>
<keyword evidence="11" id="KW-0325">Glycoprotein</keyword>
<protein>
    <recommendedName>
        <fullName evidence="12">Fucosyltransferase</fullName>
        <ecNumber evidence="12">2.4.1.-</ecNumber>
    </recommendedName>
</protein>
<comment type="caution">
    <text evidence="15">The sequence shown here is derived from an EMBL/GenBank/DDBJ whole genome shotgun (WGS) entry which is preliminary data.</text>
</comment>
<evidence type="ECO:0000256" key="6">
    <source>
        <dbReference type="ARBA" id="ARBA00022692"/>
    </source>
</evidence>
<evidence type="ECO:0000256" key="10">
    <source>
        <dbReference type="ARBA" id="ARBA00023136"/>
    </source>
</evidence>
<dbReference type="EMBL" id="UYJE01006243">
    <property type="protein sequence ID" value="VDI44298.1"/>
    <property type="molecule type" value="Genomic_DNA"/>
</dbReference>
<dbReference type="GO" id="GO:0032580">
    <property type="term" value="C:Golgi cisterna membrane"/>
    <property type="evidence" value="ECO:0007669"/>
    <property type="project" value="UniProtKB-SubCell"/>
</dbReference>
<evidence type="ECO:0000256" key="11">
    <source>
        <dbReference type="ARBA" id="ARBA00023180"/>
    </source>
</evidence>
<dbReference type="PANTHER" id="PTHR48438">
    <property type="entry name" value="ALPHA-(1,3)-FUCOSYLTRANSFERASE C-RELATED"/>
    <property type="match status" value="1"/>
</dbReference>
<comment type="subcellular location">
    <subcellularLocation>
        <location evidence="1">Golgi apparatus membrane</location>
        <topology evidence="1">Single-pass type II membrane protein</topology>
    </subcellularLocation>
    <subcellularLocation>
        <location evidence="12">Golgi apparatus</location>
        <location evidence="12">Golgi stack membrane</location>
        <topology evidence="12">Single-pass type II membrane protein</topology>
    </subcellularLocation>
</comment>
<dbReference type="Proteomes" id="UP000596742">
    <property type="component" value="Unassembled WGS sequence"/>
</dbReference>
<keyword evidence="9 12" id="KW-0333">Golgi apparatus</keyword>
<keyword evidence="5 12" id="KW-0808">Transferase</keyword>
<dbReference type="Gene3D" id="3.40.50.11660">
    <property type="entry name" value="Glycosyl transferase family 10, C-terminal domain"/>
    <property type="match status" value="1"/>
</dbReference>
<keyword evidence="7" id="KW-0735">Signal-anchor</keyword>
<dbReference type="InterPro" id="IPR055270">
    <property type="entry name" value="Glyco_tran_10_C"/>
</dbReference>
<evidence type="ECO:0000313" key="16">
    <source>
        <dbReference type="Proteomes" id="UP000596742"/>
    </source>
</evidence>
<dbReference type="Pfam" id="PF17039">
    <property type="entry name" value="Glyco_tran_10_N"/>
    <property type="match status" value="1"/>
</dbReference>
<proteinExistence type="inferred from homology"/>